<evidence type="ECO:0000313" key="1">
    <source>
        <dbReference type="EMBL" id="AIS17177.1"/>
    </source>
</evidence>
<dbReference type="Proteomes" id="UP000029499">
    <property type="component" value="Chromosome"/>
</dbReference>
<dbReference type="KEGG" id="prh:LT40_07045"/>
<dbReference type="AlphaFoldDB" id="A0A089YRY8"/>
<proteinExistence type="predicted"/>
<sequence>MSLPITARQLNALRALHRANPDLGELASAVALAFDASKIDNPELARLILEKTCRRIVSGQPGSREIMVQHLQHFGSLECLSSQQVTEFSTRIRKLG</sequence>
<name>A0A089YRY8_9PSED</name>
<protein>
    <submittedName>
        <fullName evidence="1">Uncharacterized protein</fullName>
    </submittedName>
</protein>
<accession>A0A089YRY8</accession>
<reference evidence="1 2" key="1">
    <citation type="journal article" date="2015" name="J. Biotechnol.">
        <title>Complete genome sequence of Pseudomonas rhizosphaerae IH5T (=DSM 16299T), a phosphate-solubilizing rhizobacterium for bacterial biofertilizer.</title>
        <authorList>
            <person name="Kwak Y."/>
            <person name="Jung B.K."/>
            <person name="Shin J.H."/>
        </authorList>
    </citation>
    <scope>NUCLEOTIDE SEQUENCE [LARGE SCALE GENOMIC DNA]</scope>
    <source>
        <strain evidence="1">DSM 16299</strain>
    </source>
</reference>
<evidence type="ECO:0000313" key="2">
    <source>
        <dbReference type="Proteomes" id="UP000029499"/>
    </source>
</evidence>
<dbReference type="RefSeq" id="WP_043188100.1">
    <property type="nucleotide sequence ID" value="NZ_CP009533.1"/>
</dbReference>
<gene>
    <name evidence="1" type="ORF">LT40_07045</name>
</gene>
<dbReference type="HOGENOM" id="CLU_2357575_0_0_6"/>
<organism evidence="1 2">
    <name type="scientific">Pseudomonas rhizosphaerae</name>
    <dbReference type="NCBI Taxonomy" id="216142"/>
    <lineage>
        <taxon>Bacteria</taxon>
        <taxon>Pseudomonadati</taxon>
        <taxon>Pseudomonadota</taxon>
        <taxon>Gammaproteobacteria</taxon>
        <taxon>Pseudomonadales</taxon>
        <taxon>Pseudomonadaceae</taxon>
        <taxon>Pseudomonas</taxon>
    </lineage>
</organism>
<dbReference type="EMBL" id="CP009533">
    <property type="protein sequence ID" value="AIS17177.1"/>
    <property type="molecule type" value="Genomic_DNA"/>
</dbReference>
<keyword evidence="2" id="KW-1185">Reference proteome</keyword>